<sequence>MAKSKKQPEVAINNFVAKHMHEVNRSQVFVDRKKDHKRGYQKHKQGRNSTEDRLFYCLAVAA</sequence>
<evidence type="ECO:0000313" key="1">
    <source>
        <dbReference type="EMBL" id="TCM69206.1"/>
    </source>
</evidence>
<evidence type="ECO:0000313" key="2">
    <source>
        <dbReference type="Proteomes" id="UP000294963"/>
    </source>
</evidence>
<dbReference type="EMBL" id="SLVJ01000003">
    <property type="protein sequence ID" value="TCM69206.1"/>
    <property type="molecule type" value="Genomic_DNA"/>
</dbReference>
<accession>A0A4R1XYJ0</accession>
<dbReference type="InterPro" id="IPR055654">
    <property type="entry name" value="DUF7230"/>
</dbReference>
<name>A0A4R1XYJ0_ACICA</name>
<keyword evidence="2" id="KW-1185">Reference proteome</keyword>
<protein>
    <submittedName>
        <fullName evidence="1">Uncharacterized protein</fullName>
    </submittedName>
</protein>
<reference evidence="1 2" key="1">
    <citation type="submission" date="2019-03" db="EMBL/GenBank/DDBJ databases">
        <title>Genomic analyses of the natural microbiome of Caenorhabditis elegans.</title>
        <authorList>
            <person name="Samuel B."/>
        </authorList>
    </citation>
    <scope>NUCLEOTIDE SEQUENCE [LARGE SCALE GENOMIC DNA]</scope>
    <source>
        <strain evidence="1 2">JUb89</strain>
    </source>
</reference>
<proteinExistence type="predicted"/>
<comment type="caution">
    <text evidence="1">The sequence shown here is derived from an EMBL/GenBank/DDBJ whole genome shotgun (WGS) entry which is preliminary data.</text>
</comment>
<gene>
    <name evidence="1" type="ORF">EC844_103153</name>
</gene>
<dbReference type="Proteomes" id="UP000294963">
    <property type="component" value="Unassembled WGS sequence"/>
</dbReference>
<dbReference type="Pfam" id="PF23876">
    <property type="entry name" value="DUF7230"/>
    <property type="match status" value="1"/>
</dbReference>
<dbReference type="OrthoDB" id="6695364at2"/>
<organism evidence="1 2">
    <name type="scientific">Acinetobacter calcoaceticus</name>
    <dbReference type="NCBI Taxonomy" id="471"/>
    <lineage>
        <taxon>Bacteria</taxon>
        <taxon>Pseudomonadati</taxon>
        <taxon>Pseudomonadota</taxon>
        <taxon>Gammaproteobacteria</taxon>
        <taxon>Moraxellales</taxon>
        <taxon>Moraxellaceae</taxon>
        <taxon>Acinetobacter</taxon>
        <taxon>Acinetobacter calcoaceticus/baumannii complex</taxon>
    </lineage>
</organism>
<dbReference type="AlphaFoldDB" id="A0A4R1XYJ0"/>